<protein>
    <submittedName>
        <fullName evidence="2">Uncharacterized protein</fullName>
    </submittedName>
</protein>
<feature type="compositionally biased region" description="Polar residues" evidence="1">
    <location>
        <begin position="21"/>
        <end position="31"/>
    </location>
</feature>
<evidence type="ECO:0000256" key="1">
    <source>
        <dbReference type="SAM" id="MobiDB-lite"/>
    </source>
</evidence>
<sequence>MDAASSTSEYGDDESIPTKPLTETSQYNSMELSGADLDKDHSYIDIFSIVKKTSPRSAVPP</sequence>
<name>A0AAV1XWJ1_LUPLU</name>
<proteinExistence type="predicted"/>
<dbReference type="AlphaFoldDB" id="A0AAV1XWJ1"/>
<gene>
    <name evidence="2" type="ORF">LLUT_LOCUS27119</name>
</gene>
<dbReference type="Proteomes" id="UP001497480">
    <property type="component" value="Unassembled WGS sequence"/>
</dbReference>
<feature type="region of interest" description="Disordered" evidence="1">
    <location>
        <begin position="1"/>
        <end position="35"/>
    </location>
</feature>
<comment type="caution">
    <text evidence="2">The sequence shown here is derived from an EMBL/GenBank/DDBJ whole genome shotgun (WGS) entry which is preliminary data.</text>
</comment>
<organism evidence="2 3">
    <name type="scientific">Lupinus luteus</name>
    <name type="common">European yellow lupine</name>
    <dbReference type="NCBI Taxonomy" id="3873"/>
    <lineage>
        <taxon>Eukaryota</taxon>
        <taxon>Viridiplantae</taxon>
        <taxon>Streptophyta</taxon>
        <taxon>Embryophyta</taxon>
        <taxon>Tracheophyta</taxon>
        <taxon>Spermatophyta</taxon>
        <taxon>Magnoliopsida</taxon>
        <taxon>eudicotyledons</taxon>
        <taxon>Gunneridae</taxon>
        <taxon>Pentapetalae</taxon>
        <taxon>rosids</taxon>
        <taxon>fabids</taxon>
        <taxon>Fabales</taxon>
        <taxon>Fabaceae</taxon>
        <taxon>Papilionoideae</taxon>
        <taxon>50 kb inversion clade</taxon>
        <taxon>genistoids sensu lato</taxon>
        <taxon>core genistoids</taxon>
        <taxon>Genisteae</taxon>
        <taxon>Lupinus</taxon>
    </lineage>
</organism>
<evidence type="ECO:0000313" key="3">
    <source>
        <dbReference type="Proteomes" id="UP001497480"/>
    </source>
</evidence>
<evidence type="ECO:0000313" key="2">
    <source>
        <dbReference type="EMBL" id="CAL0326059.1"/>
    </source>
</evidence>
<accession>A0AAV1XWJ1</accession>
<keyword evidence="3" id="KW-1185">Reference proteome</keyword>
<dbReference type="EMBL" id="CAXHTB010000019">
    <property type="protein sequence ID" value="CAL0326059.1"/>
    <property type="molecule type" value="Genomic_DNA"/>
</dbReference>
<reference evidence="2 3" key="1">
    <citation type="submission" date="2024-03" db="EMBL/GenBank/DDBJ databases">
        <authorList>
            <person name="Martinez-Hernandez J."/>
        </authorList>
    </citation>
    <scope>NUCLEOTIDE SEQUENCE [LARGE SCALE GENOMIC DNA]</scope>
</reference>